<dbReference type="InterPro" id="IPR016047">
    <property type="entry name" value="M23ase_b-sheet_dom"/>
</dbReference>
<dbReference type="EMBL" id="SHNO01000001">
    <property type="protein sequence ID" value="MCX2977178.1"/>
    <property type="molecule type" value="Genomic_DNA"/>
</dbReference>
<comment type="caution">
    <text evidence="2">The sequence shown here is derived from an EMBL/GenBank/DDBJ whole genome shotgun (WGS) entry which is preliminary data.</text>
</comment>
<dbReference type="SUPFAM" id="SSF51261">
    <property type="entry name" value="Duplicated hybrid motif"/>
    <property type="match status" value="1"/>
</dbReference>
<evidence type="ECO:0000313" key="3">
    <source>
        <dbReference type="Proteomes" id="UP001143304"/>
    </source>
</evidence>
<evidence type="ECO:0000259" key="1">
    <source>
        <dbReference type="Pfam" id="PF01551"/>
    </source>
</evidence>
<dbReference type="InterPro" id="IPR050570">
    <property type="entry name" value="Cell_wall_metabolism_enzyme"/>
</dbReference>
<reference evidence="2" key="1">
    <citation type="submission" date="2019-02" db="EMBL/GenBank/DDBJ databases">
        <authorList>
            <person name="Li S.-H."/>
        </authorList>
    </citation>
    <scope>NUCLEOTIDE SEQUENCE</scope>
    <source>
        <strain evidence="2">IMCC11814</strain>
    </source>
</reference>
<proteinExistence type="predicted"/>
<dbReference type="CDD" id="cd12797">
    <property type="entry name" value="M23_peptidase"/>
    <property type="match status" value="1"/>
</dbReference>
<gene>
    <name evidence="2" type="ORF">EYC82_07405</name>
</gene>
<dbReference type="PANTHER" id="PTHR21666:SF285">
    <property type="entry name" value="M23 FAMILY METALLOPEPTIDASE"/>
    <property type="match status" value="1"/>
</dbReference>
<evidence type="ECO:0000313" key="2">
    <source>
        <dbReference type="EMBL" id="MCX2977178.1"/>
    </source>
</evidence>
<dbReference type="Proteomes" id="UP001143304">
    <property type="component" value="Unassembled WGS sequence"/>
</dbReference>
<keyword evidence="3" id="KW-1185">Reference proteome</keyword>
<dbReference type="Pfam" id="PF01551">
    <property type="entry name" value="Peptidase_M23"/>
    <property type="match status" value="1"/>
</dbReference>
<feature type="domain" description="M23ase beta-sheet core" evidence="1">
    <location>
        <begin position="165"/>
        <end position="260"/>
    </location>
</feature>
<accession>A0ABT3T4J3</accession>
<dbReference type="InterPro" id="IPR011055">
    <property type="entry name" value="Dup_hybrid_motif"/>
</dbReference>
<dbReference type="Gene3D" id="2.70.70.10">
    <property type="entry name" value="Glucose Permease (Domain IIA)"/>
    <property type="match status" value="1"/>
</dbReference>
<sequence length="273" mass="29110">MLFCMASLAGSSVVWGQCPELEGSLTQGGLVWGVVAPGSRATLDGEDLDVMENGTLLAGFGRDAAATAELVVTGEASCRQTLAIAPRNYNIQRVEGVPQKTVTPSAQHLERIRREQVLINAARAQQLQRPDLLGAALTGFEWPSVGPISGVYGSQRYYNGSPGRPHYGVDVAMPTGSPVRAPAAGVVTLAEPDLFYSGGTVFLDHGYRLSSAFLHMSKVLVRVGQELRAGDLIGEIGASGRATGPHLDWRMNWRNRRIDPQLLAPSMPLAPVP</sequence>
<name>A0ABT3T4J3_9GAMM</name>
<protein>
    <submittedName>
        <fullName evidence="2">M23 family metallopeptidase</fullName>
    </submittedName>
</protein>
<organism evidence="2 3">
    <name type="scientific">Candidatus Marimicrobium litorale</name>
    <dbReference type="NCBI Taxonomy" id="2518991"/>
    <lineage>
        <taxon>Bacteria</taxon>
        <taxon>Pseudomonadati</taxon>
        <taxon>Pseudomonadota</taxon>
        <taxon>Gammaproteobacteria</taxon>
        <taxon>Cellvibrionales</taxon>
        <taxon>Halieaceae</taxon>
        <taxon>Marimicrobium</taxon>
    </lineage>
</organism>
<dbReference type="PANTHER" id="PTHR21666">
    <property type="entry name" value="PEPTIDASE-RELATED"/>
    <property type="match status" value="1"/>
</dbReference>